<reference evidence="2 3" key="1">
    <citation type="journal article" date="2018" name="J. Biol. Chem.">
        <title>Endo-fucoidan hydrolases from glycoside hydrolase family 107 (GH107) display structural and mechanistic similarities to alpha-l-fucosidases from GH29.</title>
        <authorList>
            <person name="Vickers C."/>
            <person name="Liu F."/>
            <person name="Abe K."/>
            <person name="Salama-Alber O."/>
            <person name="Jenkins M."/>
            <person name="Springate C.M.K."/>
            <person name="Burke J.E."/>
            <person name="Withers S.G."/>
            <person name="Boraston A.B."/>
        </authorList>
    </citation>
    <scope>X-RAY CRYSTALLOGRAPHY (1.55 ANGSTROMS)</scope>
</reference>
<dbReference type="SMR" id="A0A452CSY7"/>
<dbReference type="PDBsum" id="6M8N"/>
<dbReference type="Pfam" id="PF26376">
    <property type="entry name" value="Mef1"/>
    <property type="match status" value="1"/>
</dbReference>
<evidence type="ECO:0000313" key="2">
    <source>
        <dbReference type="PDB" id="6M8N"/>
    </source>
</evidence>
<accession>A0A452CSY7</accession>
<name>A0A452CSY7_9GAMM</name>
<proteinExistence type="evidence at protein level"/>
<feature type="domain" description="Endo-alpha(1,4)-fucoidanase Mef1" evidence="1">
    <location>
        <begin position="30"/>
        <end position="391"/>
    </location>
</feature>
<keyword evidence="2 3" id="KW-0002">3D-structure</keyword>
<sequence length="393" mass="44290">MGSSSDEVESTNTTDSYNINNTEATGIEYNASWMAGTWGITQRVDGGYKLDNSADSSNWQAGAEEIVTNIPAAEYVITSFTHPAHGHLFTLRTNNNVDVSAIHPDMVPTLENEKIILDVINIYRAAGKKVILYLNSAGPSMAEERGDTDIQAAWDEYYINEWDGDEAAAWRNLARGYVERFDGLVDGYWLDNSRNLPGEVSDFVAMLRSVDPELTIAVNYDQHYFTDDNGEYLYVDSDGLDDEDESDYKIVKHVVTNEYMDFTNGHVTPLGRGAPPNSWAYEEYTIPDMIEVPWETYDGSKYALKHGWFPIRNSWSGSKAELMFDVEQAYRFVRTVTDGGAAMTWSTTQDNGYMTADEMSIMIEISNRMTQTPKPDYSVYERPKGAYLVSEIE</sequence>
<dbReference type="InterPro" id="IPR058589">
    <property type="entry name" value="Mef1"/>
</dbReference>
<evidence type="ECO:0007829" key="3">
    <source>
        <dbReference type="PDB" id="6M8N"/>
    </source>
</evidence>
<organism evidence="2">
    <name type="scientific">Psychromonas</name>
    <dbReference type="NCBI Taxonomy" id="67572"/>
    <lineage>
        <taxon>Bacteria</taxon>
        <taxon>Pseudomonadati</taxon>
        <taxon>Pseudomonadota</taxon>
        <taxon>Gammaproteobacteria</taxon>
        <taxon>Alteromonadales</taxon>
        <taxon>Psychromonadaceae</taxon>
    </lineage>
</organism>
<dbReference type="PDB" id="6M8N">
    <property type="method" value="X-ray"/>
    <property type="resolution" value="1.55 A"/>
    <property type="chains" value="A=1-393"/>
</dbReference>
<evidence type="ECO:0000259" key="1">
    <source>
        <dbReference type="Pfam" id="PF26376"/>
    </source>
</evidence>
<dbReference type="AlphaFoldDB" id="A0A452CSY7"/>
<protein>
    <submittedName>
        <fullName evidence="2">P5AFcnA</fullName>
    </submittedName>
</protein>